<sequence>MIDHTDDAKQTVLKEKAIAYLCKEEQSVGPIKESGNERSFTRGISPRRKSNAGRPRLYDSSGQLNSTLEDESIAPESQEYPDDQSTD</sequence>
<organism evidence="2">
    <name type="scientific">bioreactor metagenome</name>
    <dbReference type="NCBI Taxonomy" id="1076179"/>
    <lineage>
        <taxon>unclassified sequences</taxon>
        <taxon>metagenomes</taxon>
        <taxon>ecological metagenomes</taxon>
    </lineage>
</organism>
<gene>
    <name evidence="2" type="ORF">SDC9_208481</name>
</gene>
<evidence type="ECO:0000256" key="1">
    <source>
        <dbReference type="SAM" id="MobiDB-lite"/>
    </source>
</evidence>
<evidence type="ECO:0000313" key="2">
    <source>
        <dbReference type="EMBL" id="MPN60749.1"/>
    </source>
</evidence>
<dbReference type="AlphaFoldDB" id="A0A645JDJ8"/>
<feature type="region of interest" description="Disordered" evidence="1">
    <location>
        <begin position="24"/>
        <end position="87"/>
    </location>
</feature>
<name>A0A645JDJ8_9ZZZZ</name>
<dbReference type="EMBL" id="VSSQ01136435">
    <property type="protein sequence ID" value="MPN60749.1"/>
    <property type="molecule type" value="Genomic_DNA"/>
</dbReference>
<accession>A0A645JDJ8</accession>
<protein>
    <submittedName>
        <fullName evidence="2">Uncharacterized protein</fullName>
    </submittedName>
</protein>
<proteinExistence type="predicted"/>
<reference evidence="2" key="1">
    <citation type="submission" date="2019-08" db="EMBL/GenBank/DDBJ databases">
        <authorList>
            <person name="Kucharzyk K."/>
            <person name="Murdoch R.W."/>
            <person name="Higgins S."/>
            <person name="Loffler F."/>
        </authorList>
    </citation>
    <scope>NUCLEOTIDE SEQUENCE</scope>
</reference>
<comment type="caution">
    <text evidence="2">The sequence shown here is derived from an EMBL/GenBank/DDBJ whole genome shotgun (WGS) entry which is preliminary data.</text>
</comment>
<feature type="compositionally biased region" description="Acidic residues" evidence="1">
    <location>
        <begin position="68"/>
        <end position="87"/>
    </location>
</feature>